<dbReference type="AlphaFoldDB" id="A0A223NSN0"/>
<evidence type="ECO:0000313" key="2">
    <source>
        <dbReference type="Proteomes" id="UP000215002"/>
    </source>
</evidence>
<sequence length="54" mass="6132">MNMFNTYIKFGLTDKANTVFYVGVTNNIQSCAANYKGKQKRPLFAEKPLNIKSL</sequence>
<proteinExistence type="predicted"/>
<reference evidence="1 2" key="1">
    <citation type="submission" date="2017-08" db="EMBL/GenBank/DDBJ databases">
        <title>Complete genome sequence of Mucilaginibacter sp. strain BJC16-A31.</title>
        <authorList>
            <consortium name="Henan University of Science and Technology"/>
            <person name="You X."/>
        </authorList>
    </citation>
    <scope>NUCLEOTIDE SEQUENCE [LARGE SCALE GENOMIC DNA]</scope>
    <source>
        <strain evidence="1 2">BJC16-A31</strain>
    </source>
</reference>
<dbReference type="EMBL" id="CP022743">
    <property type="protein sequence ID" value="ASU32863.1"/>
    <property type="molecule type" value="Genomic_DNA"/>
</dbReference>
<dbReference type="KEGG" id="muc:MuYL_0963"/>
<protein>
    <recommendedName>
        <fullName evidence="3">GIY-YIG domain-containing protein</fullName>
    </recommendedName>
</protein>
<dbReference type="Proteomes" id="UP000215002">
    <property type="component" value="Chromosome"/>
</dbReference>
<evidence type="ECO:0008006" key="3">
    <source>
        <dbReference type="Google" id="ProtNLM"/>
    </source>
</evidence>
<organism evidence="1 2">
    <name type="scientific">Mucilaginibacter xinganensis</name>
    <dbReference type="NCBI Taxonomy" id="1234841"/>
    <lineage>
        <taxon>Bacteria</taxon>
        <taxon>Pseudomonadati</taxon>
        <taxon>Bacteroidota</taxon>
        <taxon>Sphingobacteriia</taxon>
        <taxon>Sphingobacteriales</taxon>
        <taxon>Sphingobacteriaceae</taxon>
        <taxon>Mucilaginibacter</taxon>
    </lineage>
</organism>
<gene>
    <name evidence="1" type="ORF">MuYL_0963</name>
</gene>
<evidence type="ECO:0000313" key="1">
    <source>
        <dbReference type="EMBL" id="ASU32863.1"/>
    </source>
</evidence>
<accession>A0A223NSN0</accession>
<name>A0A223NSN0_9SPHI</name>
<keyword evidence="2" id="KW-1185">Reference proteome</keyword>